<evidence type="ECO:0000256" key="6">
    <source>
        <dbReference type="ARBA" id="ARBA00022898"/>
    </source>
</evidence>
<evidence type="ECO:0000256" key="2">
    <source>
        <dbReference type="ARBA" id="ARBA00006490"/>
    </source>
</evidence>
<dbReference type="InterPro" id="IPR015421">
    <property type="entry name" value="PyrdxlP-dep_Trfase_major"/>
</dbReference>
<evidence type="ECO:0000256" key="4">
    <source>
        <dbReference type="ARBA" id="ARBA00022679"/>
    </source>
</evidence>
<evidence type="ECO:0000256" key="8">
    <source>
        <dbReference type="ARBA" id="ARBA00023014"/>
    </source>
</evidence>
<dbReference type="Gene3D" id="3.90.1150.10">
    <property type="entry name" value="Aspartate Aminotransferase, domain 1"/>
    <property type="match status" value="1"/>
</dbReference>
<reference evidence="12" key="1">
    <citation type="journal article" date="2021" name="PeerJ">
        <title>Extensive microbial diversity within the chicken gut microbiome revealed by metagenomics and culture.</title>
        <authorList>
            <person name="Gilroy R."/>
            <person name="Ravi A."/>
            <person name="Getino M."/>
            <person name="Pursley I."/>
            <person name="Horton D.L."/>
            <person name="Alikhan N.F."/>
            <person name="Baker D."/>
            <person name="Gharbi K."/>
            <person name="Hall N."/>
            <person name="Watson M."/>
            <person name="Adriaenssens E.M."/>
            <person name="Foster-Nyarko E."/>
            <person name="Jarju S."/>
            <person name="Secka A."/>
            <person name="Antonio M."/>
            <person name="Oren A."/>
            <person name="Chaudhuri R.R."/>
            <person name="La Ragione R."/>
            <person name="Hildebrand F."/>
            <person name="Pallen M.J."/>
        </authorList>
    </citation>
    <scope>NUCLEOTIDE SEQUENCE</scope>
    <source>
        <strain evidence="12">ChiSjej5B23-16112</strain>
    </source>
</reference>
<dbReference type="InterPro" id="IPR020578">
    <property type="entry name" value="Aminotrans_V_PyrdxlP_BS"/>
</dbReference>
<evidence type="ECO:0000256" key="3">
    <source>
        <dbReference type="ARBA" id="ARBA00012239"/>
    </source>
</evidence>
<dbReference type="EMBL" id="DYVY01000153">
    <property type="protein sequence ID" value="HJF94969.1"/>
    <property type="molecule type" value="Genomic_DNA"/>
</dbReference>
<evidence type="ECO:0000256" key="5">
    <source>
        <dbReference type="ARBA" id="ARBA00022723"/>
    </source>
</evidence>
<protein>
    <recommendedName>
        <fullName evidence="3">cysteine desulfurase</fullName>
        <ecNumber evidence="3">2.8.1.7</ecNumber>
    </recommendedName>
</protein>
<gene>
    <name evidence="12" type="ORF">K8V82_09305</name>
</gene>
<feature type="domain" description="Aminotransferase class V" evidence="11">
    <location>
        <begin position="3"/>
        <end position="367"/>
    </location>
</feature>
<evidence type="ECO:0000313" key="12">
    <source>
        <dbReference type="EMBL" id="HJF94969.1"/>
    </source>
</evidence>
<dbReference type="GO" id="GO:0046872">
    <property type="term" value="F:metal ion binding"/>
    <property type="evidence" value="ECO:0007669"/>
    <property type="project" value="UniProtKB-KW"/>
</dbReference>
<dbReference type="EC" id="2.8.1.7" evidence="3"/>
<dbReference type="GO" id="GO:0051536">
    <property type="term" value="F:iron-sulfur cluster binding"/>
    <property type="evidence" value="ECO:0007669"/>
    <property type="project" value="UniProtKB-KW"/>
</dbReference>
<dbReference type="PIRSF" id="PIRSF005572">
    <property type="entry name" value="NifS"/>
    <property type="match status" value="1"/>
</dbReference>
<dbReference type="FunFam" id="3.40.640.10:FF:000084">
    <property type="entry name" value="IscS-like cysteine desulfurase"/>
    <property type="match status" value="1"/>
</dbReference>
<evidence type="ECO:0000256" key="9">
    <source>
        <dbReference type="ARBA" id="ARBA00050776"/>
    </source>
</evidence>
<accession>A0A921I1B2</accession>
<name>A0A921I1B2_9FIRM</name>
<dbReference type="InterPro" id="IPR016454">
    <property type="entry name" value="Cysteine_dSase"/>
</dbReference>
<dbReference type="GO" id="GO:0031071">
    <property type="term" value="F:cysteine desulfurase activity"/>
    <property type="evidence" value="ECO:0007669"/>
    <property type="project" value="UniProtKB-EC"/>
</dbReference>
<dbReference type="Proteomes" id="UP000769156">
    <property type="component" value="Unassembled WGS sequence"/>
</dbReference>
<comment type="catalytic activity">
    <reaction evidence="9">
        <text>(sulfur carrier)-H + L-cysteine = (sulfur carrier)-SH + L-alanine</text>
        <dbReference type="Rhea" id="RHEA:43892"/>
        <dbReference type="Rhea" id="RHEA-COMP:14737"/>
        <dbReference type="Rhea" id="RHEA-COMP:14739"/>
        <dbReference type="ChEBI" id="CHEBI:29917"/>
        <dbReference type="ChEBI" id="CHEBI:35235"/>
        <dbReference type="ChEBI" id="CHEBI:57972"/>
        <dbReference type="ChEBI" id="CHEBI:64428"/>
        <dbReference type="EC" id="2.8.1.7"/>
    </reaction>
</comment>
<dbReference type="Gene3D" id="3.40.640.10">
    <property type="entry name" value="Type I PLP-dependent aspartate aminotransferase-like (Major domain)"/>
    <property type="match status" value="1"/>
</dbReference>
<organism evidence="12 13">
    <name type="scientific">Lachnoclostridium phocaeense</name>
    <dbReference type="NCBI Taxonomy" id="1871021"/>
    <lineage>
        <taxon>Bacteria</taxon>
        <taxon>Bacillati</taxon>
        <taxon>Bacillota</taxon>
        <taxon>Clostridia</taxon>
        <taxon>Lachnospirales</taxon>
        <taxon>Lachnospiraceae</taxon>
    </lineage>
</organism>
<comment type="cofactor">
    <cofactor evidence="1 10">
        <name>pyridoxal 5'-phosphate</name>
        <dbReference type="ChEBI" id="CHEBI:597326"/>
    </cofactor>
</comment>
<comment type="caution">
    <text evidence="12">The sequence shown here is derived from an EMBL/GenBank/DDBJ whole genome shotgun (WGS) entry which is preliminary data.</text>
</comment>
<dbReference type="Gene3D" id="1.10.260.50">
    <property type="match status" value="1"/>
</dbReference>
<evidence type="ECO:0000313" key="13">
    <source>
        <dbReference type="Proteomes" id="UP000769156"/>
    </source>
</evidence>
<reference evidence="12" key="2">
    <citation type="submission" date="2021-09" db="EMBL/GenBank/DDBJ databases">
        <authorList>
            <person name="Gilroy R."/>
        </authorList>
    </citation>
    <scope>NUCLEOTIDE SEQUENCE</scope>
    <source>
        <strain evidence="12">ChiSjej5B23-16112</strain>
    </source>
</reference>
<keyword evidence="6" id="KW-0663">Pyridoxal phosphate</keyword>
<dbReference type="Pfam" id="PF00266">
    <property type="entry name" value="Aminotran_5"/>
    <property type="match status" value="1"/>
</dbReference>
<evidence type="ECO:0000256" key="10">
    <source>
        <dbReference type="RuleBase" id="RU004504"/>
    </source>
</evidence>
<comment type="similarity">
    <text evidence="2">Belongs to the class-V pyridoxal-phosphate-dependent aminotransferase family. NifS/IscS subfamily.</text>
</comment>
<dbReference type="PANTHER" id="PTHR11601:SF34">
    <property type="entry name" value="CYSTEINE DESULFURASE"/>
    <property type="match status" value="1"/>
</dbReference>
<proteinExistence type="inferred from homology"/>
<evidence type="ECO:0000256" key="7">
    <source>
        <dbReference type="ARBA" id="ARBA00023004"/>
    </source>
</evidence>
<dbReference type="InterPro" id="IPR015424">
    <property type="entry name" value="PyrdxlP-dep_Trfase"/>
</dbReference>
<sequence length="385" mass="42725">MEVYLDNSATTRAYDCVGDLVRKVMCQDYGNPSSMHAKGVQAEHYIKETKEILAKLLKVKDKEIVFTSGGTESDNLALIGAARANRRRGNHLITSSIEHPAILNTMRYLEEEEDFRVTFLPVDRYGRVNLEALKEALCPETILVSIMYVNNEVGSVQPVQQAADIVKAYNKDILFHVDAVQGFGKYRIYPKKEKIDMLSLSGHKIHGPKGTGALYIGEQVKIRPIVFGGEQQKNIRSGTENVPGIAGLGLAAKTIYDGLEEKVARMRALKARFIEGVQKLDDITIHGLYDETSAPHIISVGFAGVRSEVLLHALEEKGIYVSSGSACASNHPAISGVLKGIGAQKEYLDATLRFSMSEFTTEEEIDYTLETLYNLVPVLRRYTRR</sequence>
<evidence type="ECO:0000259" key="11">
    <source>
        <dbReference type="Pfam" id="PF00266"/>
    </source>
</evidence>
<dbReference type="PROSITE" id="PS00595">
    <property type="entry name" value="AA_TRANSFER_CLASS_5"/>
    <property type="match status" value="1"/>
</dbReference>
<dbReference type="PANTHER" id="PTHR11601">
    <property type="entry name" value="CYSTEINE DESULFURYLASE FAMILY MEMBER"/>
    <property type="match status" value="1"/>
</dbReference>
<dbReference type="SUPFAM" id="SSF53383">
    <property type="entry name" value="PLP-dependent transferases"/>
    <property type="match status" value="1"/>
</dbReference>
<dbReference type="AlphaFoldDB" id="A0A921I1B2"/>
<keyword evidence="7" id="KW-0408">Iron</keyword>
<evidence type="ECO:0000256" key="1">
    <source>
        <dbReference type="ARBA" id="ARBA00001933"/>
    </source>
</evidence>
<keyword evidence="8" id="KW-0411">Iron-sulfur</keyword>
<dbReference type="InterPro" id="IPR000192">
    <property type="entry name" value="Aminotrans_V_dom"/>
</dbReference>
<keyword evidence="4" id="KW-0808">Transferase</keyword>
<keyword evidence="5" id="KW-0479">Metal-binding</keyword>
<dbReference type="InterPro" id="IPR015422">
    <property type="entry name" value="PyrdxlP-dep_Trfase_small"/>
</dbReference>